<comment type="caution">
    <text evidence="1">The sequence shown here is derived from an EMBL/GenBank/DDBJ whole genome shotgun (WGS) entry which is preliminary data.</text>
</comment>
<sequence>NEARRFITLLDALYEARCKLLISAAAGPDDIFFPETRSPASGAETANEDAVYAETFSDIYQDTTAPFRPNVSSYTSASDDGESHRTLSEDALEDDPPNRVRRTGRGFEEDDDDSPRTNQRLQQRKRGPDFAQTGAFTGEDERFAYKRARSRLWEMCGARWWARNEEGWWRPLQRDARTWERRSDDARRQGSVETETGAPLADEMQGEGMGRSRDVDDKRDEGFVKQVTSFSPFRTVKEEPPKISWTHVWGTMTWGKKAGAWGKGVEGLEERRKDQRKGDKK</sequence>
<dbReference type="Proteomes" id="UP001186974">
    <property type="component" value="Unassembled WGS sequence"/>
</dbReference>
<evidence type="ECO:0000313" key="2">
    <source>
        <dbReference type="Proteomes" id="UP001186974"/>
    </source>
</evidence>
<name>A0ACC3DGQ2_9PEZI</name>
<feature type="non-terminal residue" evidence="1">
    <location>
        <position position="1"/>
    </location>
</feature>
<keyword evidence="2" id="KW-1185">Reference proteome</keyword>
<organism evidence="1 2">
    <name type="scientific">Coniosporium uncinatum</name>
    <dbReference type="NCBI Taxonomy" id="93489"/>
    <lineage>
        <taxon>Eukaryota</taxon>
        <taxon>Fungi</taxon>
        <taxon>Dikarya</taxon>
        <taxon>Ascomycota</taxon>
        <taxon>Pezizomycotina</taxon>
        <taxon>Dothideomycetes</taxon>
        <taxon>Dothideomycetes incertae sedis</taxon>
        <taxon>Coniosporium</taxon>
    </lineage>
</organism>
<reference evidence="1" key="1">
    <citation type="submission" date="2024-09" db="EMBL/GenBank/DDBJ databases">
        <title>Black Yeasts Isolated from many extreme environments.</title>
        <authorList>
            <person name="Coleine C."/>
            <person name="Stajich J.E."/>
            <person name="Selbmann L."/>
        </authorList>
    </citation>
    <scope>NUCLEOTIDE SEQUENCE</scope>
    <source>
        <strain evidence="1">CCFEE 5737</strain>
    </source>
</reference>
<gene>
    <name evidence="1" type="ORF">LTS18_014764</name>
</gene>
<accession>A0ACC3DGQ2</accession>
<proteinExistence type="predicted"/>
<dbReference type="EMBL" id="JAWDJW010004791">
    <property type="protein sequence ID" value="KAK3071853.1"/>
    <property type="molecule type" value="Genomic_DNA"/>
</dbReference>
<evidence type="ECO:0000313" key="1">
    <source>
        <dbReference type="EMBL" id="KAK3071853.1"/>
    </source>
</evidence>
<protein>
    <submittedName>
        <fullName evidence="1">Uncharacterized protein</fullName>
    </submittedName>
</protein>